<dbReference type="EMBL" id="MU005766">
    <property type="protein sequence ID" value="KAF2712678.1"/>
    <property type="molecule type" value="Genomic_DNA"/>
</dbReference>
<feature type="region of interest" description="Disordered" evidence="1">
    <location>
        <begin position="29"/>
        <end position="53"/>
    </location>
</feature>
<dbReference type="Pfam" id="PF11595">
    <property type="entry name" value="DUF3245"/>
    <property type="match status" value="1"/>
</dbReference>
<name>A0A6G1KIL7_9PLEO</name>
<gene>
    <name evidence="2" type="ORF">K504DRAFT_401791</name>
</gene>
<evidence type="ECO:0000313" key="3">
    <source>
        <dbReference type="Proteomes" id="UP000799428"/>
    </source>
</evidence>
<organism evidence="2 3">
    <name type="scientific">Pleomassaria siparia CBS 279.74</name>
    <dbReference type="NCBI Taxonomy" id="1314801"/>
    <lineage>
        <taxon>Eukaryota</taxon>
        <taxon>Fungi</taxon>
        <taxon>Dikarya</taxon>
        <taxon>Ascomycota</taxon>
        <taxon>Pezizomycotina</taxon>
        <taxon>Dothideomycetes</taxon>
        <taxon>Pleosporomycetidae</taxon>
        <taxon>Pleosporales</taxon>
        <taxon>Pleomassariaceae</taxon>
        <taxon>Pleomassaria</taxon>
    </lineage>
</organism>
<feature type="region of interest" description="Disordered" evidence="1">
    <location>
        <begin position="99"/>
        <end position="226"/>
    </location>
</feature>
<reference evidence="2" key="1">
    <citation type="journal article" date="2020" name="Stud. Mycol.">
        <title>101 Dothideomycetes genomes: a test case for predicting lifestyles and emergence of pathogens.</title>
        <authorList>
            <person name="Haridas S."/>
            <person name="Albert R."/>
            <person name="Binder M."/>
            <person name="Bloem J."/>
            <person name="Labutti K."/>
            <person name="Salamov A."/>
            <person name="Andreopoulos B."/>
            <person name="Baker S."/>
            <person name="Barry K."/>
            <person name="Bills G."/>
            <person name="Bluhm B."/>
            <person name="Cannon C."/>
            <person name="Castanera R."/>
            <person name="Culley D."/>
            <person name="Daum C."/>
            <person name="Ezra D."/>
            <person name="Gonzalez J."/>
            <person name="Henrissat B."/>
            <person name="Kuo A."/>
            <person name="Liang C."/>
            <person name="Lipzen A."/>
            <person name="Lutzoni F."/>
            <person name="Magnuson J."/>
            <person name="Mondo S."/>
            <person name="Nolan M."/>
            <person name="Ohm R."/>
            <person name="Pangilinan J."/>
            <person name="Park H.-J."/>
            <person name="Ramirez L."/>
            <person name="Alfaro M."/>
            <person name="Sun H."/>
            <person name="Tritt A."/>
            <person name="Yoshinaga Y."/>
            <person name="Zwiers L.-H."/>
            <person name="Turgeon B."/>
            <person name="Goodwin S."/>
            <person name="Spatafora J."/>
            <person name="Crous P."/>
            <person name="Grigoriev I."/>
        </authorList>
    </citation>
    <scope>NUCLEOTIDE SEQUENCE</scope>
    <source>
        <strain evidence="2">CBS 279.74</strain>
    </source>
</reference>
<sequence>MSKRNRDGDVLFNRVNVGMAKSQRLLASLMGSKPAPEPANVKKEREQEREELEDEIIAPEQIGIGGIIPKTTKDGGFTQRALTTDDKLLQTLIGKKRAKAHIAAKETTRCNTTPINFNKPDKHVKKPKPEESEDEDEGRSSAFQSKRQKKKISRPAPAGSDIIEAQEDALEISLTRRPASAGDDQAFGNQDTPLTKLSTREPEKEDDENSTSNLNSTKSRSKKCKPVSYLDEILAERLKKKKKKGI</sequence>
<keyword evidence="3" id="KW-1185">Reference proteome</keyword>
<feature type="compositionally biased region" description="Polar residues" evidence="1">
    <location>
        <begin position="187"/>
        <end position="197"/>
    </location>
</feature>
<dbReference type="OrthoDB" id="3438340at2759"/>
<proteinExistence type="predicted"/>
<evidence type="ECO:0000313" key="2">
    <source>
        <dbReference type="EMBL" id="KAF2712678.1"/>
    </source>
</evidence>
<dbReference type="InterPro" id="IPR021641">
    <property type="entry name" value="DUF3245"/>
</dbReference>
<evidence type="ECO:0000256" key="1">
    <source>
        <dbReference type="SAM" id="MobiDB-lite"/>
    </source>
</evidence>
<dbReference type="Proteomes" id="UP000799428">
    <property type="component" value="Unassembled WGS sequence"/>
</dbReference>
<accession>A0A6G1KIL7</accession>
<protein>
    <submittedName>
        <fullName evidence="2">Uncharacterized protein</fullName>
    </submittedName>
</protein>
<dbReference type="AlphaFoldDB" id="A0A6G1KIL7"/>